<dbReference type="InterPro" id="IPR042099">
    <property type="entry name" value="ANL_N_sf"/>
</dbReference>
<reference evidence="4" key="1">
    <citation type="submission" date="2021-01" db="EMBL/GenBank/DDBJ databases">
        <title>Modified the classification status of verrucomicrobia.</title>
        <authorList>
            <person name="Feng X."/>
        </authorList>
    </citation>
    <scope>NUCLEOTIDE SEQUENCE</scope>
    <source>
        <strain evidence="4">KCTC 12986</strain>
    </source>
</reference>
<evidence type="ECO:0000313" key="4">
    <source>
        <dbReference type="EMBL" id="MBK1834194.1"/>
    </source>
</evidence>
<dbReference type="Proteomes" id="UP000604083">
    <property type="component" value="Unassembled WGS sequence"/>
</dbReference>
<dbReference type="PANTHER" id="PTHR24096:SF149">
    <property type="entry name" value="AMP-BINDING DOMAIN-CONTAINING PROTEIN-RELATED"/>
    <property type="match status" value="1"/>
</dbReference>
<dbReference type="InterPro" id="IPR045851">
    <property type="entry name" value="AMP-bd_C_sf"/>
</dbReference>
<dbReference type="GO" id="GO:0016405">
    <property type="term" value="F:CoA-ligase activity"/>
    <property type="evidence" value="ECO:0007669"/>
    <property type="project" value="TreeGrafter"/>
</dbReference>
<comment type="caution">
    <text evidence="4">The sequence shown here is derived from an EMBL/GenBank/DDBJ whole genome shotgun (WGS) entry which is preliminary data.</text>
</comment>
<evidence type="ECO:0000256" key="2">
    <source>
        <dbReference type="ARBA" id="ARBA00022598"/>
    </source>
</evidence>
<dbReference type="InterPro" id="IPR020845">
    <property type="entry name" value="AMP-binding_CS"/>
</dbReference>
<dbReference type="SUPFAM" id="SSF56801">
    <property type="entry name" value="Acetyl-CoA synthetase-like"/>
    <property type="match status" value="1"/>
</dbReference>
<dbReference type="RefSeq" id="WP_200391629.1">
    <property type="nucleotide sequence ID" value="NZ_JAENIO010000019.1"/>
</dbReference>
<dbReference type="AlphaFoldDB" id="A0A934RMN1"/>
<dbReference type="Pfam" id="PF00501">
    <property type="entry name" value="AMP-binding"/>
    <property type="match status" value="1"/>
</dbReference>
<dbReference type="Gene3D" id="3.30.300.30">
    <property type="match status" value="1"/>
</dbReference>
<sequence>MSTPHVEILGADRLPASGTILIPGSLDLPQLRALENKLAGRELSFLIEEGLTLEPGLQKYLERPGVQGAAFSRDDNPITVASALATTLAKNGVVLFLPGMAEARPGTPSLVPSEVLKFLCRLGHGVTALAVHEPGRTKLRTEPAHGLPDAVLSFGQPLAAGEASLPAYQESLYEAAEAAFAARSFLNDSLAVHLLRGLKMHGSTCSLHDGTDDAELPYFKILGVAIALSKEITKATKKKRVGILLPPGKGGLIANLAVIFANKVPVNLNFTASQEAVRSAIKQADLDKFITADPFVRKVSSFPWPPNRDLIFIERVIPQIKKSITKWVILSKVLPAGLLAKLLGIGRSRGNEEAILLFTSGSSGDPKGVPLTHRNLLANVCQFSSRIQLPVDTKILGSLPLFHSFGCTVTLWFPIIEGLNLVTYSSPLESKRLAELISEHQIPLFIATPTFLRGYLKRIEPEKLSSLKIVITGAEKLPTSLADSFEEKFGIRPMEGYGLTETSPVSNVNLPDLEAPSGHPLLPSRREGTVGPLLPGMAARITDPSEGGRLPLDRSGILWLRGPNVFPGYLGRDDLSEAVFEDGWFKTNDMARFDEDGFLSIEGRMSRFSKIAGEMVPHEVVEAEVEKVLGFDKEDERKIAIVGLPDPQKGEAIGLLSTVSSDMLEQEVIDLRYKLLDAGLPSLWCPKVIIPVEEIPTLASGKLDLKACQALARGE</sequence>
<dbReference type="InterPro" id="IPR000873">
    <property type="entry name" value="AMP-dep_synth/lig_dom"/>
</dbReference>
<keyword evidence="2" id="KW-0436">Ligase</keyword>
<evidence type="ECO:0000256" key="1">
    <source>
        <dbReference type="ARBA" id="ARBA00006432"/>
    </source>
</evidence>
<gene>
    <name evidence="4" type="ORF">JIN78_08985</name>
</gene>
<dbReference type="EMBL" id="JAENIO010000019">
    <property type="protein sequence ID" value="MBK1834194.1"/>
    <property type="molecule type" value="Genomic_DNA"/>
</dbReference>
<name>A0A934RMN1_9BACT</name>
<evidence type="ECO:0000313" key="5">
    <source>
        <dbReference type="Proteomes" id="UP000604083"/>
    </source>
</evidence>
<comment type="similarity">
    <text evidence="1">Belongs to the ATP-dependent AMP-binding enzyme family.</text>
</comment>
<dbReference type="Gene3D" id="3.40.50.12780">
    <property type="entry name" value="N-terminal domain of ligase-like"/>
    <property type="match status" value="1"/>
</dbReference>
<keyword evidence="5" id="KW-1185">Reference proteome</keyword>
<evidence type="ECO:0000259" key="3">
    <source>
        <dbReference type="Pfam" id="PF00501"/>
    </source>
</evidence>
<protein>
    <submittedName>
        <fullName evidence="4">AMP-binding protein</fullName>
    </submittedName>
</protein>
<proteinExistence type="inferred from homology"/>
<accession>A0A934RMN1</accession>
<dbReference type="PROSITE" id="PS00455">
    <property type="entry name" value="AMP_BINDING"/>
    <property type="match status" value="1"/>
</dbReference>
<organism evidence="4 5">
    <name type="scientific">Roseibacillus ishigakijimensis</name>
    <dbReference type="NCBI Taxonomy" id="454146"/>
    <lineage>
        <taxon>Bacteria</taxon>
        <taxon>Pseudomonadati</taxon>
        <taxon>Verrucomicrobiota</taxon>
        <taxon>Verrucomicrobiia</taxon>
        <taxon>Verrucomicrobiales</taxon>
        <taxon>Verrucomicrobiaceae</taxon>
        <taxon>Roseibacillus</taxon>
    </lineage>
</organism>
<feature type="domain" description="AMP-dependent synthetase/ligase" evidence="3">
    <location>
        <begin position="235"/>
        <end position="570"/>
    </location>
</feature>
<dbReference type="PANTHER" id="PTHR24096">
    <property type="entry name" value="LONG-CHAIN-FATTY-ACID--COA LIGASE"/>
    <property type="match status" value="1"/>
</dbReference>